<feature type="region of interest" description="Disordered" evidence="2">
    <location>
        <begin position="1"/>
        <end position="55"/>
    </location>
</feature>
<evidence type="ECO:0000313" key="5">
    <source>
        <dbReference type="Proteomes" id="UP001589683"/>
    </source>
</evidence>
<evidence type="ECO:0000256" key="1">
    <source>
        <dbReference type="SAM" id="Coils"/>
    </source>
</evidence>
<name>A0ABV5JH56_9RHOB</name>
<evidence type="ECO:0000256" key="2">
    <source>
        <dbReference type="SAM" id="MobiDB-lite"/>
    </source>
</evidence>
<dbReference type="RefSeq" id="WP_213890690.1">
    <property type="nucleotide sequence ID" value="NZ_JAGFNU010000013.1"/>
</dbReference>
<keyword evidence="3" id="KW-0812">Transmembrane</keyword>
<dbReference type="InterPro" id="IPR050445">
    <property type="entry name" value="Bact_polysacc_biosynth/exp"/>
</dbReference>
<accession>A0ABV5JH56</accession>
<comment type="caution">
    <text evidence="4">The sequence shown here is derived from an EMBL/GenBank/DDBJ whole genome shotgun (WGS) entry which is preliminary data.</text>
</comment>
<sequence>MTTKPKAKKFRIRRAGSLGRGDTAPESSPQDGSASPNMGAGAGQQQVMQGEISSAAEVSGEEALAEIRKEGLTGRQLRMARRVAQRHGIAATSDYDAVRLLRARGIDPFQRSNMLELVVAESNQQQAQDNLPQTVQQGQQQLPSTKVLDEDTRAREIRKIQQDIVRRRRRKLALLMTRLAFFVLLPTLIAGYYYYKIATPIYATKSEFVIQQSESASATGLGSILGPQFATSQDSITVQSYLQSRDAMLRLNEELGFKEHFSQPDLDPILRLPPDATNEAAYRVYSKYVVISFDPTEGIIKMEVAAADPEVSAAFSEALLGYAESIVDNLSQRLREDQMRGARESFEDAEAKRGQAQRRVIELQQDYEVISSDVEISLLTGQISTLETELTQNRLQLIELMSNSRPNPARVDPLKRRIENLENAIAEMRSLLTEGAKDGTSLAEVQSQLAVAQADLETRNLMMQQSLQQLESARIEANRQTRYLSTGVSPTPPDEATYPRKFENTLLAFLIFSGIYLMVSITASILREQVTS</sequence>
<evidence type="ECO:0000313" key="4">
    <source>
        <dbReference type="EMBL" id="MFB9232799.1"/>
    </source>
</evidence>
<reference evidence="4 5" key="1">
    <citation type="submission" date="2024-09" db="EMBL/GenBank/DDBJ databases">
        <authorList>
            <person name="Sun Q."/>
            <person name="Mori K."/>
        </authorList>
    </citation>
    <scope>NUCLEOTIDE SEQUENCE [LARGE SCALE GENOMIC DNA]</scope>
    <source>
        <strain evidence="4 5">CECT 8726</strain>
    </source>
</reference>
<feature type="compositionally biased region" description="Basic residues" evidence="2">
    <location>
        <begin position="1"/>
        <end position="14"/>
    </location>
</feature>
<feature type="coiled-coil region" evidence="1">
    <location>
        <begin position="411"/>
        <end position="438"/>
    </location>
</feature>
<feature type="compositionally biased region" description="Polar residues" evidence="2">
    <location>
        <begin position="25"/>
        <end position="36"/>
    </location>
</feature>
<feature type="coiled-coil region" evidence="1">
    <location>
        <begin position="339"/>
        <end position="366"/>
    </location>
</feature>
<dbReference type="PANTHER" id="PTHR32309">
    <property type="entry name" value="TYROSINE-PROTEIN KINASE"/>
    <property type="match status" value="1"/>
</dbReference>
<gene>
    <name evidence="4" type="ORF">ACFFUT_13485</name>
</gene>
<dbReference type="Proteomes" id="UP001589683">
    <property type="component" value="Unassembled WGS sequence"/>
</dbReference>
<protein>
    <submittedName>
        <fullName evidence="4">Capsule biosynthesis protein</fullName>
    </submittedName>
</protein>
<dbReference type="PANTHER" id="PTHR32309:SF13">
    <property type="entry name" value="FERRIC ENTEROBACTIN TRANSPORT PROTEIN FEPE"/>
    <property type="match status" value="1"/>
</dbReference>
<keyword evidence="3" id="KW-0472">Membrane</keyword>
<keyword evidence="1" id="KW-0175">Coiled coil</keyword>
<evidence type="ECO:0000256" key="3">
    <source>
        <dbReference type="SAM" id="Phobius"/>
    </source>
</evidence>
<keyword evidence="3" id="KW-1133">Transmembrane helix</keyword>
<feature type="transmembrane region" description="Helical" evidence="3">
    <location>
        <begin position="172"/>
        <end position="195"/>
    </location>
</feature>
<dbReference type="EMBL" id="JBHMEA010000043">
    <property type="protein sequence ID" value="MFB9232799.1"/>
    <property type="molecule type" value="Genomic_DNA"/>
</dbReference>
<keyword evidence="5" id="KW-1185">Reference proteome</keyword>
<proteinExistence type="predicted"/>
<organism evidence="4 5">
    <name type="scientific">Pseudohalocynthiibacter aestuariivivens</name>
    <dbReference type="NCBI Taxonomy" id="1591409"/>
    <lineage>
        <taxon>Bacteria</taxon>
        <taxon>Pseudomonadati</taxon>
        <taxon>Pseudomonadota</taxon>
        <taxon>Alphaproteobacteria</taxon>
        <taxon>Rhodobacterales</taxon>
        <taxon>Paracoccaceae</taxon>
        <taxon>Pseudohalocynthiibacter</taxon>
    </lineage>
</organism>
<feature type="transmembrane region" description="Helical" evidence="3">
    <location>
        <begin position="506"/>
        <end position="526"/>
    </location>
</feature>